<comment type="caution">
    <text evidence="1">The sequence shown here is derived from an EMBL/GenBank/DDBJ whole genome shotgun (WGS) entry which is preliminary data.</text>
</comment>
<gene>
    <name evidence="1" type="ORF">PHPALM_29319</name>
</gene>
<sequence length="64" mass="6974">MPLPPAPASHTRVLCGGLTWPAVRGARLLRSLTSSHSQEEEEEDPFCADFPYELELCVPTAGHV</sequence>
<organism evidence="1 2">
    <name type="scientific">Phytophthora palmivora</name>
    <dbReference type="NCBI Taxonomy" id="4796"/>
    <lineage>
        <taxon>Eukaryota</taxon>
        <taxon>Sar</taxon>
        <taxon>Stramenopiles</taxon>
        <taxon>Oomycota</taxon>
        <taxon>Peronosporomycetes</taxon>
        <taxon>Peronosporales</taxon>
        <taxon>Peronosporaceae</taxon>
        <taxon>Phytophthora</taxon>
    </lineage>
</organism>
<dbReference type="AlphaFoldDB" id="A0A2P4X7U9"/>
<protein>
    <submittedName>
        <fullName evidence="1">RxLR effector</fullName>
    </submittedName>
</protein>
<dbReference type="OrthoDB" id="63853at2759"/>
<proteinExistence type="predicted"/>
<dbReference type="Proteomes" id="UP000237271">
    <property type="component" value="Unassembled WGS sequence"/>
</dbReference>
<accession>A0A2P4X7U9</accession>
<reference evidence="1 2" key="1">
    <citation type="journal article" date="2017" name="Genome Biol. Evol.">
        <title>Phytophthora megakarya and P. palmivora, closely related causal agents of cacao black pod rot, underwent increases in genome sizes and gene numbers by different mechanisms.</title>
        <authorList>
            <person name="Ali S.S."/>
            <person name="Shao J."/>
            <person name="Lary D.J."/>
            <person name="Kronmiller B."/>
            <person name="Shen D."/>
            <person name="Strem M.D."/>
            <person name="Amoako-Attah I."/>
            <person name="Akrofi A.Y."/>
            <person name="Begoude B.A."/>
            <person name="Ten Hoopen G.M."/>
            <person name="Coulibaly K."/>
            <person name="Kebe B.I."/>
            <person name="Melnick R.L."/>
            <person name="Guiltinan M.J."/>
            <person name="Tyler B.M."/>
            <person name="Meinhardt L.W."/>
            <person name="Bailey B.A."/>
        </authorList>
    </citation>
    <scope>NUCLEOTIDE SEQUENCE [LARGE SCALE GENOMIC DNA]</scope>
    <source>
        <strain evidence="2">sbr112.9</strain>
    </source>
</reference>
<evidence type="ECO:0000313" key="2">
    <source>
        <dbReference type="Proteomes" id="UP000237271"/>
    </source>
</evidence>
<dbReference type="EMBL" id="NCKW01015865">
    <property type="protein sequence ID" value="POM61637.1"/>
    <property type="molecule type" value="Genomic_DNA"/>
</dbReference>
<feature type="non-terminal residue" evidence="1">
    <location>
        <position position="64"/>
    </location>
</feature>
<keyword evidence="2" id="KW-1185">Reference proteome</keyword>
<evidence type="ECO:0000313" key="1">
    <source>
        <dbReference type="EMBL" id="POM61637.1"/>
    </source>
</evidence>
<name>A0A2P4X7U9_9STRA</name>